<dbReference type="InterPro" id="IPR010752">
    <property type="entry name" value="DUF1329"/>
</dbReference>
<dbReference type="Gene3D" id="2.50.20.10">
    <property type="entry name" value="Lipoprotein localisation LolA/LolB/LppX"/>
    <property type="match status" value="1"/>
</dbReference>
<organism evidence="2 3">
    <name type="scientific">Sphaerotilus microaerophilus</name>
    <dbReference type="NCBI Taxonomy" id="2914710"/>
    <lineage>
        <taxon>Bacteria</taxon>
        <taxon>Pseudomonadati</taxon>
        <taxon>Pseudomonadota</taxon>
        <taxon>Betaproteobacteria</taxon>
        <taxon>Burkholderiales</taxon>
        <taxon>Sphaerotilaceae</taxon>
        <taxon>Sphaerotilus</taxon>
    </lineage>
</organism>
<dbReference type="RefSeq" id="WP_251969504.1">
    <property type="nucleotide sequence ID" value="NZ_AP025730.1"/>
</dbReference>
<keyword evidence="1" id="KW-0732">Signal</keyword>
<protein>
    <recommendedName>
        <fullName evidence="4">Sigma E regulatory protein, MucB/RseB</fullName>
    </recommendedName>
</protein>
<dbReference type="CDD" id="cd16329">
    <property type="entry name" value="LolA_like"/>
    <property type="match status" value="1"/>
</dbReference>
<evidence type="ECO:0000313" key="3">
    <source>
        <dbReference type="Proteomes" id="UP001057498"/>
    </source>
</evidence>
<keyword evidence="3" id="KW-1185">Reference proteome</keyword>
<evidence type="ECO:0000313" key="2">
    <source>
        <dbReference type="EMBL" id="BDI06201.1"/>
    </source>
</evidence>
<evidence type="ECO:0000256" key="1">
    <source>
        <dbReference type="SAM" id="SignalP"/>
    </source>
</evidence>
<gene>
    <name evidence="2" type="ORF">CATMQ487_31710</name>
</gene>
<reference evidence="2" key="1">
    <citation type="submission" date="2022-04" db="EMBL/GenBank/DDBJ databases">
        <title>Whole genome sequence of Sphaerotilus sp. FB-5.</title>
        <authorList>
            <person name="Takeda M."/>
            <person name="Narihara S."/>
            <person name="Akimoto M."/>
            <person name="Akimoto R."/>
            <person name="Nishiyashiki S."/>
            <person name="Murakami T."/>
        </authorList>
    </citation>
    <scope>NUCLEOTIDE SEQUENCE</scope>
    <source>
        <strain evidence="2">FB-5</strain>
    </source>
</reference>
<feature type="chain" id="PRO_5046457916" description="Sigma E regulatory protein, MucB/RseB" evidence="1">
    <location>
        <begin position="25"/>
        <end position="458"/>
    </location>
</feature>
<dbReference type="EMBL" id="AP025730">
    <property type="protein sequence ID" value="BDI06201.1"/>
    <property type="molecule type" value="Genomic_DNA"/>
</dbReference>
<evidence type="ECO:0008006" key="4">
    <source>
        <dbReference type="Google" id="ProtNLM"/>
    </source>
</evidence>
<dbReference type="Proteomes" id="UP001057498">
    <property type="component" value="Chromosome"/>
</dbReference>
<name>A0ABN6PM12_9BURK</name>
<sequence length="458" mass="50712">MKIAMTHAPIALAVGLLLAGPALAKVPAAEAEKLGKDLTCTGAEKAGSATGVPEYVGKWLGVPPGVNFKLHSGQFQPDPYAAEKPILTITAENAAQYTARLSEGQKAMLAKFPKTFRIPVYPGHRDFRYSDSVCAVVKKNALEAEVVDDGLGIKASKGGIAFPFPKDGIELLWNNLLPARAYNEETIRDFANVLGDGSIAWGRAHNRSLDLTNDPALRGQPVEGVMARSMNRVLAPEREKGNVSVSAEPLNFAKGKRLAWSYDPGTRRVRQVPEFGFDQPMNGTSNKMTIDSDRLFNGSPERYNWKSLGKREMYVPANAFKIDQPNIKYADLVKPGHANPDYMRYELRRVWVLEGTLKEGFRHLYAKRVMFLDEDTGHAVASDLYDGRGQLWQHAFINYYYSFDTQAWHAGTSFYHDMNSGGYIGYNLFQERPVGPLLNKGDLKESMFTPEAARTAGN</sequence>
<feature type="signal peptide" evidence="1">
    <location>
        <begin position="1"/>
        <end position="24"/>
    </location>
</feature>
<dbReference type="Pfam" id="PF07044">
    <property type="entry name" value="DUF1329"/>
    <property type="match status" value="1"/>
</dbReference>
<proteinExistence type="predicted"/>
<accession>A0ABN6PM12</accession>